<evidence type="ECO:0000256" key="8">
    <source>
        <dbReference type="ARBA" id="ARBA00022741"/>
    </source>
</evidence>
<evidence type="ECO:0000256" key="16">
    <source>
        <dbReference type="ARBA" id="ARBA00023204"/>
    </source>
</evidence>
<keyword evidence="11" id="KW-0347">Helicase</keyword>
<dbReference type="InterPro" id="IPR041677">
    <property type="entry name" value="DNA2/NAM7_AAA_11"/>
</dbReference>
<evidence type="ECO:0000313" key="22">
    <source>
        <dbReference type="Proteomes" id="UP000282322"/>
    </source>
</evidence>
<dbReference type="GO" id="GO:0005524">
    <property type="term" value="F:ATP binding"/>
    <property type="evidence" value="ECO:0007669"/>
    <property type="project" value="UniProtKB-KW"/>
</dbReference>
<accession>A0A3P3R5W3</accession>
<dbReference type="PANTHER" id="PTHR43788">
    <property type="entry name" value="DNA2/NAM7 HELICASE FAMILY MEMBER"/>
    <property type="match status" value="1"/>
</dbReference>
<keyword evidence="4" id="KW-0004">4Fe-4S</keyword>
<dbReference type="SUPFAM" id="SSF52540">
    <property type="entry name" value="P-loop containing nucleoside triphosphate hydrolases"/>
    <property type="match status" value="1"/>
</dbReference>
<dbReference type="InterPro" id="IPR027351">
    <property type="entry name" value="(+)RNA_virus_helicase_core_dom"/>
</dbReference>
<dbReference type="GO" id="GO:0006260">
    <property type="term" value="P:DNA replication"/>
    <property type="evidence" value="ECO:0007669"/>
    <property type="project" value="UniProtKB-KW"/>
</dbReference>
<comment type="catalytic activity">
    <reaction evidence="18">
        <text>ATP + H2O = ADP + phosphate + H(+)</text>
        <dbReference type="Rhea" id="RHEA:13065"/>
        <dbReference type="ChEBI" id="CHEBI:15377"/>
        <dbReference type="ChEBI" id="CHEBI:15378"/>
        <dbReference type="ChEBI" id="CHEBI:30616"/>
        <dbReference type="ChEBI" id="CHEBI:43474"/>
        <dbReference type="ChEBI" id="CHEBI:456216"/>
        <dbReference type="EC" id="3.6.4.12"/>
    </reaction>
</comment>
<keyword evidence="16" id="KW-0234">DNA repair</keyword>
<dbReference type="AlphaFoldDB" id="A0A3P3R5W3"/>
<dbReference type="Gene3D" id="3.40.50.300">
    <property type="entry name" value="P-loop containing nucleotide triphosphate hydrolases"/>
    <property type="match status" value="3"/>
</dbReference>
<evidence type="ECO:0000256" key="18">
    <source>
        <dbReference type="ARBA" id="ARBA00047995"/>
    </source>
</evidence>
<evidence type="ECO:0000256" key="2">
    <source>
        <dbReference type="ARBA" id="ARBA00007913"/>
    </source>
</evidence>
<evidence type="ECO:0000256" key="14">
    <source>
        <dbReference type="ARBA" id="ARBA00023014"/>
    </source>
</evidence>
<dbReference type="InterPro" id="IPR041679">
    <property type="entry name" value="DNA2/NAM7-like_C"/>
</dbReference>
<keyword evidence="15" id="KW-0238">DNA-binding</keyword>
<keyword evidence="14" id="KW-0411">Iron-sulfur</keyword>
<proteinExistence type="inferred from homology"/>
<evidence type="ECO:0000256" key="5">
    <source>
        <dbReference type="ARBA" id="ARBA00022705"/>
    </source>
</evidence>
<dbReference type="GO" id="GO:0051539">
    <property type="term" value="F:4 iron, 4 sulfur cluster binding"/>
    <property type="evidence" value="ECO:0007669"/>
    <property type="project" value="UniProtKB-KW"/>
</dbReference>
<evidence type="ECO:0000256" key="1">
    <source>
        <dbReference type="ARBA" id="ARBA00001966"/>
    </source>
</evidence>
<evidence type="ECO:0000256" key="19">
    <source>
        <dbReference type="SAM" id="MobiDB-lite"/>
    </source>
</evidence>
<dbReference type="RefSeq" id="WP_124956578.1">
    <property type="nucleotide sequence ID" value="NZ_RRCH01000039.1"/>
</dbReference>
<dbReference type="Gene3D" id="2.40.50.140">
    <property type="entry name" value="Nucleic acid-binding proteins"/>
    <property type="match status" value="1"/>
</dbReference>
<dbReference type="GO" id="GO:0006281">
    <property type="term" value="P:DNA repair"/>
    <property type="evidence" value="ECO:0007669"/>
    <property type="project" value="UniProtKB-KW"/>
</dbReference>
<keyword evidence="10" id="KW-0378">Hydrolase</keyword>
<keyword evidence="17" id="KW-0511">Multifunctional enzyme</keyword>
<dbReference type="GO" id="GO:0016787">
    <property type="term" value="F:hydrolase activity"/>
    <property type="evidence" value="ECO:0007669"/>
    <property type="project" value="UniProtKB-KW"/>
</dbReference>
<evidence type="ECO:0000256" key="17">
    <source>
        <dbReference type="ARBA" id="ARBA00023268"/>
    </source>
</evidence>
<dbReference type="InterPro" id="IPR012340">
    <property type="entry name" value="NA-bd_OB-fold"/>
</dbReference>
<keyword evidence="13" id="KW-0408">Iron</keyword>
<gene>
    <name evidence="21" type="ORF">EIK79_16195</name>
</gene>
<keyword evidence="9" id="KW-0227">DNA damage</keyword>
<keyword evidence="22" id="KW-1185">Reference proteome</keyword>
<dbReference type="SUPFAM" id="SSF50249">
    <property type="entry name" value="Nucleic acid-binding proteins"/>
    <property type="match status" value="1"/>
</dbReference>
<dbReference type="Pfam" id="PF08696">
    <property type="entry name" value="Dna2"/>
    <property type="match status" value="1"/>
</dbReference>
<dbReference type="InterPro" id="IPR047187">
    <property type="entry name" value="SF1_C_Upf1"/>
</dbReference>
<dbReference type="InterPro" id="IPR027417">
    <property type="entry name" value="P-loop_NTPase"/>
</dbReference>
<keyword evidence="5" id="KW-0235">DNA replication</keyword>
<dbReference type="GO" id="GO:0046872">
    <property type="term" value="F:metal ion binding"/>
    <property type="evidence" value="ECO:0007669"/>
    <property type="project" value="UniProtKB-KW"/>
</dbReference>
<evidence type="ECO:0000256" key="9">
    <source>
        <dbReference type="ARBA" id="ARBA00022763"/>
    </source>
</evidence>
<dbReference type="Gene3D" id="3.90.320.10">
    <property type="match status" value="1"/>
</dbReference>
<evidence type="ECO:0000256" key="12">
    <source>
        <dbReference type="ARBA" id="ARBA00022840"/>
    </source>
</evidence>
<keyword evidence="12" id="KW-0067">ATP-binding</keyword>
<dbReference type="GO" id="GO:0043139">
    <property type="term" value="F:5'-3' DNA helicase activity"/>
    <property type="evidence" value="ECO:0007669"/>
    <property type="project" value="TreeGrafter"/>
</dbReference>
<dbReference type="InterPro" id="IPR050534">
    <property type="entry name" value="Coronavir_polyprotein_1ab"/>
</dbReference>
<dbReference type="PANTHER" id="PTHR43788:SF8">
    <property type="entry name" value="DNA-BINDING PROTEIN SMUBP-2"/>
    <property type="match status" value="1"/>
</dbReference>
<evidence type="ECO:0000256" key="6">
    <source>
        <dbReference type="ARBA" id="ARBA00022722"/>
    </source>
</evidence>
<dbReference type="GO" id="GO:0004518">
    <property type="term" value="F:nuclease activity"/>
    <property type="evidence" value="ECO:0007669"/>
    <property type="project" value="UniProtKB-KW"/>
</dbReference>
<sequence>MELRGPVVAVEEPRTVSTRNGSRDVAEVTMRPGRGEEPPVTVSLWGSWAETAESLVTGMTVLVTEPSQEEFRGETRYATTAESYVVIEPEFMVNVTDIREWVQCSRQYYLSKFTGASLSYPLVKGSLVHEVFGDLLRGRDLETSVEERVADAGLKLGLLDRDRTAVVEDVRSNAQAIERWLQQGTLTEDDEWRSELTLISETFGIKGRADAVRRGGPVELKTGKNTDAEPRFKDKVQATCYALLLGEHGQTPETGTLLYTKNAVLDRTEETGDLSPAKEFSISSGLLQFVVRARNELVAMEFDSSVPTGYESNAICEYCFEQDTCMVVSGRLDQESKAGAVGTALPAAEREYFDRLYRAAEAERREIHREYAKLWTQSAAERAADDKALLDLQPQERSQRANGTWELRAENDDTTAVSKIREGETVLASDGHPTRGDTELARVVRLRTSTDGTTEIVVHADEPIELRRLDVYPSDYGINGLLTAVHDSVLKGAQRRRDLLFGRRDPTFGETDATFIDNNAAQNRAVELAVTAEDCALIHGPPGTGKTYTLAQTVRALCERGERVLLSAFTNRAVDNALEQLREQGFTDFVRIGTEHGVSDSMQDARLDYRGDPEERAATLRNAPVVAGTAATCGSPVLKECAFDVAIVDEAGQLTEPDTLAAINLADRFVLVGDHEQLPPVVRDDDSALQTSLFERLIDRYPDAAVTLDKQYRMAQRIQYFSSQTFYDGQLRPASPAVAGQQLSELPTVSHEALPSALQDAVAFVDPDGTATGNVNRTEAERVAEIVDAYRSAGVPADDIGVIAPFRAQVAEITRRVSPDITVDTVDRFQGSDRSVIIVSFVATGTLDSPIFEDRRRVNVALTRAKKALCLVGDERALRSDPFYERMLEWAQS</sequence>
<dbReference type="GO" id="GO:0003677">
    <property type="term" value="F:DNA binding"/>
    <property type="evidence" value="ECO:0007669"/>
    <property type="project" value="UniProtKB-KW"/>
</dbReference>
<dbReference type="Pfam" id="PF13086">
    <property type="entry name" value="AAA_11"/>
    <property type="match status" value="2"/>
</dbReference>
<dbReference type="EC" id="3.6.4.12" evidence="3"/>
<comment type="cofactor">
    <cofactor evidence="1">
        <name>[4Fe-4S] cluster</name>
        <dbReference type="ChEBI" id="CHEBI:49883"/>
    </cofactor>
</comment>
<organism evidence="21 22">
    <name type="scientific">Halocatena pleomorpha</name>
    <dbReference type="NCBI Taxonomy" id="1785090"/>
    <lineage>
        <taxon>Archaea</taxon>
        <taxon>Methanobacteriati</taxon>
        <taxon>Methanobacteriota</taxon>
        <taxon>Stenosarchaea group</taxon>
        <taxon>Halobacteria</taxon>
        <taxon>Halobacteriales</taxon>
        <taxon>Natronomonadaceae</taxon>
        <taxon>Halocatena</taxon>
    </lineage>
</organism>
<reference evidence="21 22" key="1">
    <citation type="submission" date="2018-11" db="EMBL/GenBank/DDBJ databases">
        <title>Taxonoimc description of Halomarina strain SPP-AMP-1.</title>
        <authorList>
            <person name="Pal Y."/>
            <person name="Srinivasana K."/>
            <person name="Verma A."/>
            <person name="Kumar P."/>
        </authorList>
    </citation>
    <scope>NUCLEOTIDE SEQUENCE [LARGE SCALE GENOMIC DNA]</scope>
    <source>
        <strain evidence="21 22">SPP-AMP-1</strain>
    </source>
</reference>
<evidence type="ECO:0000259" key="20">
    <source>
        <dbReference type="PROSITE" id="PS51657"/>
    </source>
</evidence>
<evidence type="ECO:0000256" key="13">
    <source>
        <dbReference type="ARBA" id="ARBA00023004"/>
    </source>
</evidence>
<keyword evidence="6" id="KW-0540">Nuclease</keyword>
<dbReference type="InterPro" id="IPR014808">
    <property type="entry name" value="DNA_replication_fac_Dna2_N"/>
</dbReference>
<evidence type="ECO:0000256" key="4">
    <source>
        <dbReference type="ARBA" id="ARBA00022485"/>
    </source>
</evidence>
<evidence type="ECO:0000256" key="10">
    <source>
        <dbReference type="ARBA" id="ARBA00022801"/>
    </source>
</evidence>
<comment type="similarity">
    <text evidence="2">Belongs to the DNA2/NAM7 helicase family.</text>
</comment>
<dbReference type="Proteomes" id="UP000282322">
    <property type="component" value="Unassembled WGS sequence"/>
</dbReference>
<evidence type="ECO:0000256" key="3">
    <source>
        <dbReference type="ARBA" id="ARBA00012551"/>
    </source>
</evidence>
<dbReference type="CDD" id="cd18808">
    <property type="entry name" value="SF1_C_Upf1"/>
    <property type="match status" value="1"/>
</dbReference>
<dbReference type="InterPro" id="IPR011604">
    <property type="entry name" value="PDDEXK-like_dom_sf"/>
</dbReference>
<comment type="caution">
    <text evidence="21">The sequence shown here is derived from an EMBL/GenBank/DDBJ whole genome shotgun (WGS) entry which is preliminary data.</text>
</comment>
<dbReference type="OrthoDB" id="45637at2157"/>
<evidence type="ECO:0000313" key="21">
    <source>
        <dbReference type="EMBL" id="RRJ28279.1"/>
    </source>
</evidence>
<evidence type="ECO:0000256" key="7">
    <source>
        <dbReference type="ARBA" id="ARBA00022723"/>
    </source>
</evidence>
<keyword evidence="7" id="KW-0479">Metal-binding</keyword>
<evidence type="ECO:0000256" key="15">
    <source>
        <dbReference type="ARBA" id="ARBA00023125"/>
    </source>
</evidence>
<dbReference type="EMBL" id="RRCH01000039">
    <property type="protein sequence ID" value="RRJ28279.1"/>
    <property type="molecule type" value="Genomic_DNA"/>
</dbReference>
<dbReference type="Pfam" id="PF13087">
    <property type="entry name" value="AAA_12"/>
    <property type="match status" value="1"/>
</dbReference>
<feature type="domain" description="(+)RNA virus helicase C-terminal" evidence="20">
    <location>
        <begin position="515"/>
        <end position="893"/>
    </location>
</feature>
<protein>
    <recommendedName>
        <fullName evidence="3">DNA helicase</fullName>
        <ecNumber evidence="3">3.6.4.12</ecNumber>
    </recommendedName>
</protein>
<keyword evidence="8" id="KW-0547">Nucleotide-binding</keyword>
<name>A0A3P3R5W3_9EURY</name>
<feature type="region of interest" description="Disordered" evidence="19">
    <location>
        <begin position="387"/>
        <end position="409"/>
    </location>
</feature>
<dbReference type="PROSITE" id="PS51657">
    <property type="entry name" value="PSRV_HELICASE"/>
    <property type="match status" value="1"/>
</dbReference>
<evidence type="ECO:0000256" key="11">
    <source>
        <dbReference type="ARBA" id="ARBA00022806"/>
    </source>
</evidence>